<protein>
    <submittedName>
        <fullName evidence="3">Uncharacterized protein</fullName>
    </submittedName>
</protein>
<gene>
    <name evidence="3" type="ORF">EV356DRAFT_533659</name>
</gene>
<evidence type="ECO:0000313" key="4">
    <source>
        <dbReference type="Proteomes" id="UP000800092"/>
    </source>
</evidence>
<keyword evidence="4" id="KW-1185">Reference proteome</keyword>
<feature type="signal peptide" evidence="2">
    <location>
        <begin position="1"/>
        <end position="19"/>
    </location>
</feature>
<reference evidence="3" key="1">
    <citation type="journal article" date="2020" name="Stud. Mycol.">
        <title>101 Dothideomycetes genomes: a test case for predicting lifestyles and emergence of pathogens.</title>
        <authorList>
            <person name="Haridas S."/>
            <person name="Albert R."/>
            <person name="Binder M."/>
            <person name="Bloem J."/>
            <person name="Labutti K."/>
            <person name="Salamov A."/>
            <person name="Andreopoulos B."/>
            <person name="Baker S."/>
            <person name="Barry K."/>
            <person name="Bills G."/>
            <person name="Bluhm B."/>
            <person name="Cannon C."/>
            <person name="Castanera R."/>
            <person name="Culley D."/>
            <person name="Daum C."/>
            <person name="Ezra D."/>
            <person name="Gonzalez J."/>
            <person name="Henrissat B."/>
            <person name="Kuo A."/>
            <person name="Liang C."/>
            <person name="Lipzen A."/>
            <person name="Lutzoni F."/>
            <person name="Magnuson J."/>
            <person name="Mondo S."/>
            <person name="Nolan M."/>
            <person name="Ohm R."/>
            <person name="Pangilinan J."/>
            <person name="Park H.-J."/>
            <person name="Ramirez L."/>
            <person name="Alfaro M."/>
            <person name="Sun H."/>
            <person name="Tritt A."/>
            <person name="Yoshinaga Y."/>
            <person name="Zwiers L.-H."/>
            <person name="Turgeon B."/>
            <person name="Goodwin S."/>
            <person name="Spatafora J."/>
            <person name="Crous P."/>
            <person name="Grigoriev I."/>
        </authorList>
    </citation>
    <scope>NUCLEOTIDE SEQUENCE</scope>
    <source>
        <strain evidence="3">Tuck. ex Michener</strain>
    </source>
</reference>
<proteinExistence type="predicted"/>
<dbReference type="Proteomes" id="UP000800092">
    <property type="component" value="Unassembled WGS sequence"/>
</dbReference>
<feature type="region of interest" description="Disordered" evidence="1">
    <location>
        <begin position="50"/>
        <end position="99"/>
    </location>
</feature>
<sequence>MKTATFFTFFLASGWLAIATPVPTAVTLSRAQDLPNDKTLAAIPELALREVKEPPEPATPGSMLRRAEEPPEPATPGIMLERDEEIPEPATPGSMLKRT</sequence>
<dbReference type="EMBL" id="ML991805">
    <property type="protein sequence ID" value="KAF2233661.1"/>
    <property type="molecule type" value="Genomic_DNA"/>
</dbReference>
<keyword evidence="2" id="KW-0732">Signal</keyword>
<evidence type="ECO:0000313" key="3">
    <source>
        <dbReference type="EMBL" id="KAF2233661.1"/>
    </source>
</evidence>
<accession>A0A6A6H768</accession>
<evidence type="ECO:0000256" key="2">
    <source>
        <dbReference type="SAM" id="SignalP"/>
    </source>
</evidence>
<name>A0A6A6H768_VIRVR</name>
<dbReference type="AlphaFoldDB" id="A0A6A6H768"/>
<feature type="chain" id="PRO_5025686131" evidence="2">
    <location>
        <begin position="20"/>
        <end position="99"/>
    </location>
</feature>
<organism evidence="3 4">
    <name type="scientific">Viridothelium virens</name>
    <name type="common">Speckled blister lichen</name>
    <name type="synonym">Trypethelium virens</name>
    <dbReference type="NCBI Taxonomy" id="1048519"/>
    <lineage>
        <taxon>Eukaryota</taxon>
        <taxon>Fungi</taxon>
        <taxon>Dikarya</taxon>
        <taxon>Ascomycota</taxon>
        <taxon>Pezizomycotina</taxon>
        <taxon>Dothideomycetes</taxon>
        <taxon>Dothideomycetes incertae sedis</taxon>
        <taxon>Trypetheliales</taxon>
        <taxon>Trypetheliaceae</taxon>
        <taxon>Viridothelium</taxon>
    </lineage>
</organism>
<evidence type="ECO:0000256" key="1">
    <source>
        <dbReference type="SAM" id="MobiDB-lite"/>
    </source>
</evidence>